<evidence type="ECO:0000313" key="2">
    <source>
        <dbReference type="Proteomes" id="UP001321473"/>
    </source>
</evidence>
<protein>
    <submittedName>
        <fullName evidence="1">Uncharacterized protein</fullName>
    </submittedName>
</protein>
<dbReference type="AlphaFoldDB" id="A0AAQ4DAV4"/>
<name>A0AAQ4DAV4_AMBAM</name>
<accession>A0AAQ4DAV4</accession>
<sequence>MGKSFTLVLPESTTLFAQYDLDALLTTRGLYPIQRTHLTSDLRHASCPAPYKGAPFAIEHILNRTRSALGARRRRQGLSRLFFSVSLMGAHFLLDREPVPNVSATFAAAKFQGLMPYAQVCRLLMSDGWSAHANLETDCTEATRGIQWVSAFAPFSGDWIIGLKGKIRGLAVFDVEGDDRDGYCGEKHVLLRRLRDLLA</sequence>
<organism evidence="1 2">
    <name type="scientific">Amblyomma americanum</name>
    <name type="common">Lone star tick</name>
    <dbReference type="NCBI Taxonomy" id="6943"/>
    <lineage>
        <taxon>Eukaryota</taxon>
        <taxon>Metazoa</taxon>
        <taxon>Ecdysozoa</taxon>
        <taxon>Arthropoda</taxon>
        <taxon>Chelicerata</taxon>
        <taxon>Arachnida</taxon>
        <taxon>Acari</taxon>
        <taxon>Parasitiformes</taxon>
        <taxon>Ixodida</taxon>
        <taxon>Ixodoidea</taxon>
        <taxon>Ixodidae</taxon>
        <taxon>Amblyomminae</taxon>
        <taxon>Amblyomma</taxon>
    </lineage>
</organism>
<keyword evidence="2" id="KW-1185">Reference proteome</keyword>
<evidence type="ECO:0000313" key="1">
    <source>
        <dbReference type="EMBL" id="KAK8759594.1"/>
    </source>
</evidence>
<dbReference type="Proteomes" id="UP001321473">
    <property type="component" value="Unassembled WGS sequence"/>
</dbReference>
<gene>
    <name evidence="1" type="ORF">V5799_002774</name>
</gene>
<dbReference type="EMBL" id="JARKHS020032841">
    <property type="protein sequence ID" value="KAK8759594.1"/>
    <property type="molecule type" value="Genomic_DNA"/>
</dbReference>
<proteinExistence type="predicted"/>
<reference evidence="1 2" key="1">
    <citation type="journal article" date="2023" name="Arcadia Sci">
        <title>De novo assembly of a long-read Amblyomma americanum tick genome.</title>
        <authorList>
            <person name="Chou S."/>
            <person name="Poskanzer K.E."/>
            <person name="Rollins M."/>
            <person name="Thuy-Boun P.S."/>
        </authorList>
    </citation>
    <scope>NUCLEOTIDE SEQUENCE [LARGE SCALE GENOMIC DNA]</scope>
    <source>
        <strain evidence="1">F_SG_1</strain>
        <tissue evidence="1">Salivary glands</tissue>
    </source>
</reference>
<comment type="caution">
    <text evidence="1">The sequence shown here is derived from an EMBL/GenBank/DDBJ whole genome shotgun (WGS) entry which is preliminary data.</text>
</comment>